<dbReference type="Proteomes" id="UP000199417">
    <property type="component" value="Unassembled WGS sequence"/>
</dbReference>
<dbReference type="STRING" id="168276.SAMN05444580_104316"/>
<proteinExistence type="predicted"/>
<dbReference type="EMBL" id="FNAB01000004">
    <property type="protein sequence ID" value="SDD45550.1"/>
    <property type="molecule type" value="Genomic_DNA"/>
</dbReference>
<protein>
    <submittedName>
        <fullName evidence="1">Uncharacterized protein</fullName>
    </submittedName>
</protein>
<dbReference type="AlphaFoldDB" id="A0A1G6UW19"/>
<sequence>MRTEFRLPGYGGAALFLRSHVVPPRTLATDGQRLVFDVGFLSPDRFTWYLARPAGDGFAERLATFLFRAAADFHPENSLQTFSDLEMGLTISVRTSTDSRVELEVTLVEEAAAPVDDSDGLNFETSRVVLASSAQAASVLVGGSVAAFDMEF</sequence>
<evidence type="ECO:0000313" key="1">
    <source>
        <dbReference type="EMBL" id="SDD45550.1"/>
    </source>
</evidence>
<accession>A0A1G6UW19</accession>
<reference evidence="1 2" key="1">
    <citation type="submission" date="2016-10" db="EMBL/GenBank/DDBJ databases">
        <authorList>
            <person name="de Groot N.N."/>
        </authorList>
    </citation>
    <scope>NUCLEOTIDE SEQUENCE [LARGE SCALE GENOMIC DNA]</scope>
    <source>
        <strain evidence="1 2">JCM 11308</strain>
    </source>
</reference>
<name>A0A1G6UW19_9NOCA</name>
<dbReference type="RefSeq" id="WP_072845231.1">
    <property type="nucleotide sequence ID" value="NZ_FNAB01000004.1"/>
</dbReference>
<organism evidence="1 2">
    <name type="scientific">Rhodococcus tukisamuensis</name>
    <dbReference type="NCBI Taxonomy" id="168276"/>
    <lineage>
        <taxon>Bacteria</taxon>
        <taxon>Bacillati</taxon>
        <taxon>Actinomycetota</taxon>
        <taxon>Actinomycetes</taxon>
        <taxon>Mycobacteriales</taxon>
        <taxon>Nocardiaceae</taxon>
        <taxon>Rhodococcus</taxon>
    </lineage>
</organism>
<keyword evidence="2" id="KW-1185">Reference proteome</keyword>
<gene>
    <name evidence="1" type="ORF">SAMN05444580_104316</name>
</gene>
<evidence type="ECO:0000313" key="2">
    <source>
        <dbReference type="Proteomes" id="UP000199417"/>
    </source>
</evidence>